<comment type="caution">
    <text evidence="1">The sequence shown here is derived from an EMBL/GenBank/DDBJ whole genome shotgun (WGS) entry which is preliminary data.</text>
</comment>
<accession>A0A7W9PP13</accession>
<reference evidence="1 2" key="1">
    <citation type="submission" date="2020-08" db="EMBL/GenBank/DDBJ databases">
        <title>Genomic Encyclopedia of Type Strains, Phase III (KMG-III): the genomes of soil and plant-associated and newly described type strains.</title>
        <authorList>
            <person name="Whitman W."/>
        </authorList>
    </citation>
    <scope>NUCLEOTIDE SEQUENCE [LARGE SCALE GENOMIC DNA]</scope>
    <source>
        <strain evidence="1 2">CECT 3313</strain>
    </source>
</reference>
<protein>
    <submittedName>
        <fullName evidence="1">Uncharacterized protein</fullName>
    </submittedName>
</protein>
<gene>
    <name evidence="1" type="ORF">FHS34_000735</name>
</gene>
<name>A0A7W9PP13_9ACTN</name>
<keyword evidence="2" id="KW-1185">Reference proteome</keyword>
<proteinExistence type="predicted"/>
<dbReference type="EMBL" id="JACHJK010000001">
    <property type="protein sequence ID" value="MBB5925300.1"/>
    <property type="molecule type" value="Genomic_DNA"/>
</dbReference>
<organism evidence="1 2">
    <name type="scientific">Streptomyces echinatus</name>
    <dbReference type="NCBI Taxonomy" id="67293"/>
    <lineage>
        <taxon>Bacteria</taxon>
        <taxon>Bacillati</taxon>
        <taxon>Actinomycetota</taxon>
        <taxon>Actinomycetes</taxon>
        <taxon>Kitasatosporales</taxon>
        <taxon>Streptomycetaceae</taxon>
        <taxon>Streptomyces</taxon>
    </lineage>
</organism>
<dbReference type="RefSeq" id="WP_263978378.1">
    <property type="nucleotide sequence ID" value="NZ_BAAAWF010000033.1"/>
</dbReference>
<dbReference type="Proteomes" id="UP000585836">
    <property type="component" value="Unassembled WGS sequence"/>
</dbReference>
<evidence type="ECO:0000313" key="2">
    <source>
        <dbReference type="Proteomes" id="UP000585836"/>
    </source>
</evidence>
<evidence type="ECO:0000313" key="1">
    <source>
        <dbReference type="EMBL" id="MBB5925300.1"/>
    </source>
</evidence>
<sequence length="41" mass="4353">MPPVRTVRRLAAGDPVDEVARDHRARLEAASGALERAGLDG</sequence>
<dbReference type="AlphaFoldDB" id="A0A7W9PP13"/>